<protein>
    <submittedName>
        <fullName evidence="3">Glycosyltransferase family 1 protein</fullName>
    </submittedName>
</protein>
<keyword evidence="3" id="KW-0808">Transferase</keyword>
<proteinExistence type="predicted"/>
<gene>
    <name evidence="3" type="ORF">C1280_03680</name>
</gene>
<dbReference type="SUPFAM" id="SSF53756">
    <property type="entry name" value="UDP-Glycosyltransferase/glycogen phosphorylase"/>
    <property type="match status" value="1"/>
</dbReference>
<feature type="domain" description="Glycosyltransferase subfamily 4-like N-terminal" evidence="2">
    <location>
        <begin position="26"/>
        <end position="191"/>
    </location>
</feature>
<dbReference type="EMBL" id="CP025958">
    <property type="protein sequence ID" value="AWM36199.1"/>
    <property type="molecule type" value="Genomic_DNA"/>
</dbReference>
<keyword evidence="4" id="KW-1185">Reference proteome</keyword>
<dbReference type="Proteomes" id="UP000245802">
    <property type="component" value="Chromosome"/>
</dbReference>
<dbReference type="RefSeq" id="WP_010044749.1">
    <property type="nucleotide sequence ID" value="NZ_CP025958.1"/>
</dbReference>
<dbReference type="CDD" id="cd03801">
    <property type="entry name" value="GT4_PimA-like"/>
    <property type="match status" value="1"/>
</dbReference>
<dbReference type="Pfam" id="PF00534">
    <property type="entry name" value="Glycos_transf_1"/>
    <property type="match status" value="1"/>
</dbReference>
<dbReference type="AlphaFoldDB" id="A0A2Z3GPI4"/>
<sequence>MSVRPPTDPRPGARVAFITHYTELYGANLSLLNLIEGLSGHGVRAHVICPESGDLLGALERGGVPVAVLPFEWWVSTDRTADGVARRALRNVRRLRAVAAQLREWGTDLVYSNSSVFAIGAMAAAELDLPHVWHLREFGDRDYDLWPDLGPSLSRLVFRTADATVFVSHALKQAFLGNRKVRNSHVIYNGVGNEATFAERRRAADALRGRRQPFTFVLVGRFRESKGQAIAIRAFARLAERFPDTRLLLVGGSGATGDQAYFDECRALPARLGVADRVEFWGYIPDPERAFLAADAALMCSRNEAMGRVTAEAMSVCRPVIGYDSGGTSELIAPDRTGFLYKGGPDALAGCMARYVADPALARAHGEAGWELARSRHTTEGYAAQIHAVIAGVLGRG</sequence>
<reference evidence="3 4" key="1">
    <citation type="submission" date="2018-01" db="EMBL/GenBank/DDBJ databases">
        <title>G. obscuriglobus.</title>
        <authorList>
            <person name="Franke J."/>
            <person name="Blomberg W."/>
            <person name="Selmecki A."/>
        </authorList>
    </citation>
    <scope>NUCLEOTIDE SEQUENCE [LARGE SCALE GENOMIC DNA]</scope>
    <source>
        <strain evidence="3 4">DSM 5831</strain>
    </source>
</reference>
<accession>A0A2Z3GPI4</accession>
<dbReference type="Gene3D" id="3.40.50.2000">
    <property type="entry name" value="Glycogen Phosphorylase B"/>
    <property type="match status" value="2"/>
</dbReference>
<name>A0A2Z3GPI4_9BACT</name>
<dbReference type="KEGG" id="gog:C1280_03680"/>
<feature type="domain" description="Glycosyl transferase family 1" evidence="1">
    <location>
        <begin position="212"/>
        <end position="369"/>
    </location>
</feature>
<dbReference type="GO" id="GO:0016757">
    <property type="term" value="F:glycosyltransferase activity"/>
    <property type="evidence" value="ECO:0007669"/>
    <property type="project" value="InterPro"/>
</dbReference>
<evidence type="ECO:0000313" key="3">
    <source>
        <dbReference type="EMBL" id="AWM36199.1"/>
    </source>
</evidence>
<dbReference type="PANTHER" id="PTHR12526">
    <property type="entry name" value="GLYCOSYLTRANSFERASE"/>
    <property type="match status" value="1"/>
</dbReference>
<evidence type="ECO:0000259" key="1">
    <source>
        <dbReference type="Pfam" id="PF00534"/>
    </source>
</evidence>
<evidence type="ECO:0000313" key="4">
    <source>
        <dbReference type="Proteomes" id="UP000245802"/>
    </source>
</evidence>
<evidence type="ECO:0000259" key="2">
    <source>
        <dbReference type="Pfam" id="PF13439"/>
    </source>
</evidence>
<dbReference type="Pfam" id="PF13439">
    <property type="entry name" value="Glyco_transf_4"/>
    <property type="match status" value="1"/>
</dbReference>
<dbReference type="InterPro" id="IPR028098">
    <property type="entry name" value="Glyco_trans_4-like_N"/>
</dbReference>
<organism evidence="3 4">
    <name type="scientific">Gemmata obscuriglobus</name>
    <dbReference type="NCBI Taxonomy" id="114"/>
    <lineage>
        <taxon>Bacteria</taxon>
        <taxon>Pseudomonadati</taxon>
        <taxon>Planctomycetota</taxon>
        <taxon>Planctomycetia</taxon>
        <taxon>Gemmatales</taxon>
        <taxon>Gemmataceae</taxon>
        <taxon>Gemmata</taxon>
    </lineage>
</organism>
<dbReference type="OrthoDB" id="9814612at2"/>
<dbReference type="InterPro" id="IPR001296">
    <property type="entry name" value="Glyco_trans_1"/>
</dbReference>